<evidence type="ECO:0000256" key="9">
    <source>
        <dbReference type="ARBA" id="ARBA00022723"/>
    </source>
</evidence>
<dbReference type="GO" id="GO:0006508">
    <property type="term" value="P:proteolysis"/>
    <property type="evidence" value="ECO:0007669"/>
    <property type="project" value="UniProtKB-KW"/>
</dbReference>
<dbReference type="KEGG" id="abaw:D5400_18035"/>
<evidence type="ECO:0000256" key="15">
    <source>
        <dbReference type="ARBA" id="ARBA00023049"/>
    </source>
</evidence>
<evidence type="ECO:0000313" key="24">
    <source>
        <dbReference type="Proteomes" id="UP000268192"/>
    </source>
</evidence>
<evidence type="ECO:0000256" key="18">
    <source>
        <dbReference type="ARBA" id="ARBA00023228"/>
    </source>
</evidence>
<feature type="domain" description="Peptidase M28" evidence="22">
    <location>
        <begin position="264"/>
        <end position="448"/>
    </location>
</feature>
<dbReference type="GO" id="GO:0046872">
    <property type="term" value="F:metal ion binding"/>
    <property type="evidence" value="ECO:0007669"/>
    <property type="project" value="UniProtKB-KW"/>
</dbReference>
<dbReference type="GO" id="GO:0004180">
    <property type="term" value="F:carboxypeptidase activity"/>
    <property type="evidence" value="ECO:0007669"/>
    <property type="project" value="UniProtKB-KW"/>
</dbReference>
<dbReference type="GO" id="GO:0005576">
    <property type="term" value="C:extracellular region"/>
    <property type="evidence" value="ECO:0007669"/>
    <property type="project" value="UniProtKB-SubCell"/>
</dbReference>
<evidence type="ECO:0000256" key="5">
    <source>
        <dbReference type="ARBA" id="ARBA00014116"/>
    </source>
</evidence>
<evidence type="ECO:0000256" key="8">
    <source>
        <dbReference type="ARBA" id="ARBA00022670"/>
    </source>
</evidence>
<dbReference type="InterPro" id="IPR039866">
    <property type="entry name" value="CPQ"/>
</dbReference>
<keyword evidence="11" id="KW-0378">Hydrolase</keyword>
<dbReference type="SUPFAM" id="SSF53187">
    <property type="entry name" value="Zn-dependent exopeptidases"/>
    <property type="match status" value="1"/>
</dbReference>
<comment type="subunit">
    <text evidence="19">Homodimer. The monomeric form is inactive while the homodimer is active.</text>
</comment>
<keyword evidence="12" id="KW-0256">Endoplasmic reticulum</keyword>
<dbReference type="Gene3D" id="3.40.630.10">
    <property type="entry name" value="Zn peptidases"/>
    <property type="match status" value="1"/>
</dbReference>
<feature type="region of interest" description="Disordered" evidence="21">
    <location>
        <begin position="1"/>
        <end position="21"/>
    </location>
</feature>
<sequence>MPIPRSKRGPSSTSSHPDRSRARSWICGRCPTTKQPACCSASTSIIRHATRGIMRLDIVNIRRDTAALCEIGNRFVGSDGERQARDYIFARMRELDLQSVRKDMFEVATYRPLNAKCTLVGAAAPALDCVGLQFMGSDRVEAEAVLIGELSDTADLDAICRHLPPVRGRIAVIKTSYPYLFVDDLTERGALGIVMLGDAPDGYCRNLNAMMYPALVERPNGAHHRIAGVTLSEQSSTMLLAHIAAGGRLRLEHQAEYPIVETGNVIGELPGSDVGEVVVGAHYDTQLDGVGASDNALGIACLLEMMRQLGEHDLRRRVVAVAFADEEAGFRGSADYVQRYGARLAETVGMVNLDALAWAPAQRSLHADPSIMEFAAETAEAAGWLIENRADASLFPGSDHNPFIDAGVPAAFFWRNPPTHPYYHTRGDSLDRIDFQIAVDTASAAAAVVKRLANDPTLPFDRSQPTRRWIDLRP</sequence>
<keyword evidence="14" id="KW-0333">Golgi apparatus</keyword>
<evidence type="ECO:0000256" key="11">
    <source>
        <dbReference type="ARBA" id="ARBA00022801"/>
    </source>
</evidence>
<evidence type="ECO:0000256" key="7">
    <source>
        <dbReference type="ARBA" id="ARBA00022645"/>
    </source>
</evidence>
<dbReference type="GO" id="GO:0070573">
    <property type="term" value="F:metallodipeptidase activity"/>
    <property type="evidence" value="ECO:0007669"/>
    <property type="project" value="InterPro"/>
</dbReference>
<keyword evidence="15" id="KW-0482">Metalloprotease</keyword>
<evidence type="ECO:0000256" key="6">
    <source>
        <dbReference type="ARBA" id="ARBA00022525"/>
    </source>
</evidence>
<evidence type="ECO:0000256" key="19">
    <source>
        <dbReference type="ARBA" id="ARBA00025833"/>
    </source>
</evidence>
<evidence type="ECO:0000256" key="10">
    <source>
        <dbReference type="ARBA" id="ARBA00022729"/>
    </source>
</evidence>
<dbReference type="InterPro" id="IPR007484">
    <property type="entry name" value="Peptidase_M28"/>
</dbReference>
<protein>
    <recommendedName>
        <fullName evidence="5">Carboxypeptidase Q</fullName>
    </recommendedName>
    <alternativeName>
        <fullName evidence="20">Plasma glutamate carboxypeptidase</fullName>
    </alternativeName>
</protein>
<keyword evidence="10" id="KW-0732">Signal</keyword>
<keyword evidence="13" id="KW-0862">Zinc</keyword>
<dbReference type="Proteomes" id="UP000268192">
    <property type="component" value="Chromosome"/>
</dbReference>
<dbReference type="PANTHER" id="PTHR12053:SF3">
    <property type="entry name" value="CARBOXYPEPTIDASE Q"/>
    <property type="match status" value="1"/>
</dbReference>
<keyword evidence="6" id="KW-0964">Secreted</keyword>
<reference evidence="23 24" key="1">
    <citation type="submission" date="2018-09" db="EMBL/GenBank/DDBJ databases">
        <title>Marinorhizobium profundi gen. nov., sp. nov., isolated from a deep-sea sediment sample from the New Britain Trench and proposal of Marinorhizobiaceae fam. nov. in the order Rhizobiales of the class Alphaproteobacteria.</title>
        <authorList>
            <person name="Cao J."/>
        </authorList>
    </citation>
    <scope>NUCLEOTIDE SEQUENCE [LARGE SCALE GENOMIC DNA]</scope>
    <source>
        <strain evidence="23 24">WS11</strain>
    </source>
</reference>
<evidence type="ECO:0000256" key="17">
    <source>
        <dbReference type="ARBA" id="ARBA00023180"/>
    </source>
</evidence>
<evidence type="ECO:0000256" key="16">
    <source>
        <dbReference type="ARBA" id="ARBA00023145"/>
    </source>
</evidence>
<evidence type="ECO:0000256" key="20">
    <source>
        <dbReference type="ARBA" id="ARBA00033328"/>
    </source>
</evidence>
<keyword evidence="16" id="KW-0865">Zymogen</keyword>
<name>A0A3Q8XQF3_9HYPH</name>
<dbReference type="EMBL" id="CP032509">
    <property type="protein sequence ID" value="AZN72925.1"/>
    <property type="molecule type" value="Genomic_DNA"/>
</dbReference>
<evidence type="ECO:0000256" key="12">
    <source>
        <dbReference type="ARBA" id="ARBA00022824"/>
    </source>
</evidence>
<dbReference type="Gene3D" id="3.50.30.30">
    <property type="match status" value="1"/>
</dbReference>
<evidence type="ECO:0000256" key="21">
    <source>
        <dbReference type="SAM" id="MobiDB-lite"/>
    </source>
</evidence>
<evidence type="ECO:0000256" key="1">
    <source>
        <dbReference type="ARBA" id="ARBA00004240"/>
    </source>
</evidence>
<dbReference type="Pfam" id="PF04389">
    <property type="entry name" value="Peptidase_M28"/>
    <property type="match status" value="1"/>
</dbReference>
<dbReference type="GO" id="GO:0005764">
    <property type="term" value="C:lysosome"/>
    <property type="evidence" value="ECO:0007669"/>
    <property type="project" value="UniProtKB-SubCell"/>
</dbReference>
<keyword evidence="24" id="KW-1185">Reference proteome</keyword>
<evidence type="ECO:0000256" key="14">
    <source>
        <dbReference type="ARBA" id="ARBA00023034"/>
    </source>
</evidence>
<keyword evidence="9" id="KW-0479">Metal-binding</keyword>
<comment type="subcellular location">
    <subcellularLocation>
        <location evidence="1">Endoplasmic reticulum</location>
    </subcellularLocation>
    <subcellularLocation>
        <location evidence="3">Golgi apparatus</location>
    </subcellularLocation>
    <subcellularLocation>
        <location evidence="2">Lysosome</location>
    </subcellularLocation>
    <subcellularLocation>
        <location evidence="4">Secreted</location>
    </subcellularLocation>
</comment>
<evidence type="ECO:0000256" key="4">
    <source>
        <dbReference type="ARBA" id="ARBA00004613"/>
    </source>
</evidence>
<proteinExistence type="predicted"/>
<keyword evidence="7" id="KW-0121">Carboxypeptidase</keyword>
<gene>
    <name evidence="23" type="ORF">D5400_18035</name>
</gene>
<keyword evidence="18" id="KW-0458">Lysosome</keyword>
<evidence type="ECO:0000259" key="22">
    <source>
        <dbReference type="Pfam" id="PF04389"/>
    </source>
</evidence>
<evidence type="ECO:0000256" key="2">
    <source>
        <dbReference type="ARBA" id="ARBA00004371"/>
    </source>
</evidence>
<dbReference type="PANTHER" id="PTHR12053">
    <property type="entry name" value="PROTEASE FAMILY M28 PLASMA GLUTAMATE CARBOXYPEPTIDASE-RELATED"/>
    <property type="match status" value="1"/>
</dbReference>
<evidence type="ECO:0000256" key="3">
    <source>
        <dbReference type="ARBA" id="ARBA00004555"/>
    </source>
</evidence>
<evidence type="ECO:0000256" key="13">
    <source>
        <dbReference type="ARBA" id="ARBA00022833"/>
    </source>
</evidence>
<accession>A0A3Q8XQF3</accession>
<dbReference type="AlphaFoldDB" id="A0A3Q8XQF3"/>
<dbReference type="OrthoDB" id="9769665at2"/>
<organism evidence="23 24">
    <name type="scientific">Georhizobium profundi</name>
    <dbReference type="NCBI Taxonomy" id="2341112"/>
    <lineage>
        <taxon>Bacteria</taxon>
        <taxon>Pseudomonadati</taxon>
        <taxon>Pseudomonadota</taxon>
        <taxon>Alphaproteobacteria</taxon>
        <taxon>Hyphomicrobiales</taxon>
        <taxon>Rhizobiaceae</taxon>
        <taxon>Georhizobium</taxon>
    </lineage>
</organism>
<evidence type="ECO:0000313" key="23">
    <source>
        <dbReference type="EMBL" id="AZN72925.1"/>
    </source>
</evidence>
<keyword evidence="8" id="KW-0645">Protease</keyword>
<keyword evidence="17" id="KW-0325">Glycoprotein</keyword>